<evidence type="ECO:0000313" key="1">
    <source>
        <dbReference type="EMBL" id="AEH25368.1"/>
    </source>
</evidence>
<gene>
    <name evidence="1" type="ordered locus">PYCH_17090</name>
</gene>
<proteinExistence type="predicted"/>
<dbReference type="EMBL" id="CP002779">
    <property type="protein sequence ID" value="AEH25368.1"/>
    <property type="molecule type" value="Genomic_DNA"/>
</dbReference>
<protein>
    <submittedName>
        <fullName evidence="1">Uncharacterized protein</fullName>
    </submittedName>
</protein>
<dbReference type="AlphaFoldDB" id="F8AHJ6"/>
<dbReference type="STRING" id="529709.PYCH_17090"/>
<sequence length="76" mass="8429">MHGVPYHYLPTTTLSLRCGFRWGLGGRGRWAGGFSAPAYTAACHDSKYQNSHQNQGVQDFPHGLTPINLSVKYHRG</sequence>
<evidence type="ECO:0000313" key="2">
    <source>
        <dbReference type="Proteomes" id="UP000008386"/>
    </source>
</evidence>
<dbReference type="Proteomes" id="UP000008386">
    <property type="component" value="Chromosome"/>
</dbReference>
<organism evidence="1 2">
    <name type="scientific">Pyrococcus yayanosii (strain CH1 / JCM 16557)</name>
    <dbReference type="NCBI Taxonomy" id="529709"/>
    <lineage>
        <taxon>Archaea</taxon>
        <taxon>Methanobacteriati</taxon>
        <taxon>Methanobacteriota</taxon>
        <taxon>Thermococci</taxon>
        <taxon>Thermococcales</taxon>
        <taxon>Thermococcaceae</taxon>
        <taxon>Pyrococcus</taxon>
    </lineage>
</organism>
<name>F8AHJ6_PYRYC</name>
<accession>F8AHJ6</accession>
<keyword evidence="2" id="KW-1185">Reference proteome</keyword>
<dbReference type="HOGENOM" id="CLU_2646075_0_0_2"/>
<dbReference type="KEGG" id="pya:PYCH_17090"/>
<reference evidence="1 2" key="1">
    <citation type="journal article" date="2011" name="J. Bacteriol.">
        <title>Complete genome sequence of the obligate piezophilic hyperthermophilic archaeon Pyrococcus yayanosii CH1.</title>
        <authorList>
            <person name="Jun X."/>
            <person name="Lupeng L."/>
            <person name="Minjuan X."/>
            <person name="Oger P."/>
            <person name="Fengping W."/>
            <person name="Jebbar M."/>
            <person name="Xiang X."/>
        </authorList>
    </citation>
    <scope>NUCLEOTIDE SEQUENCE [LARGE SCALE GENOMIC DNA]</scope>
    <source>
        <strain evidence="2">CH1 / JCM 16557</strain>
    </source>
</reference>